<dbReference type="InterPro" id="IPR027417">
    <property type="entry name" value="P-loop_NTPase"/>
</dbReference>
<keyword evidence="6" id="KW-0067">ATP-binding</keyword>
<evidence type="ECO:0000256" key="8">
    <source>
        <dbReference type="ARBA" id="ARBA00051245"/>
    </source>
</evidence>
<keyword evidence="9" id="KW-0812">Transmembrane</keyword>
<keyword evidence="7" id="KW-0829">Tyrosine-protein kinase</keyword>
<dbReference type="PANTHER" id="PTHR32309:SF13">
    <property type="entry name" value="FERRIC ENTEROBACTIN TRANSPORT PROTEIN FEPE"/>
    <property type="match status" value="1"/>
</dbReference>
<proteinExistence type="inferred from homology"/>
<gene>
    <name evidence="11" type="ORF">CP500_006355</name>
</gene>
<evidence type="ECO:0000256" key="3">
    <source>
        <dbReference type="ARBA" id="ARBA00022679"/>
    </source>
</evidence>
<evidence type="ECO:0000256" key="9">
    <source>
        <dbReference type="SAM" id="Phobius"/>
    </source>
</evidence>
<dbReference type="EC" id="2.7.10.2" evidence="2"/>
<evidence type="ECO:0000256" key="5">
    <source>
        <dbReference type="ARBA" id="ARBA00022777"/>
    </source>
</evidence>
<evidence type="ECO:0000256" key="7">
    <source>
        <dbReference type="ARBA" id="ARBA00023137"/>
    </source>
</evidence>
<protein>
    <recommendedName>
        <fullName evidence="2">non-specific protein-tyrosine kinase</fullName>
        <ecNumber evidence="2">2.7.10.2</ecNumber>
    </recommendedName>
</protein>
<feature type="transmembrane region" description="Helical" evidence="9">
    <location>
        <begin position="56"/>
        <end position="74"/>
    </location>
</feature>
<evidence type="ECO:0000259" key="10">
    <source>
        <dbReference type="Pfam" id="PF13614"/>
    </source>
</evidence>
<dbReference type="NCBIfam" id="TIGR01007">
    <property type="entry name" value="eps_fam"/>
    <property type="match status" value="1"/>
</dbReference>
<dbReference type="InterPro" id="IPR005702">
    <property type="entry name" value="Wzc-like_C"/>
</dbReference>
<dbReference type="GO" id="GO:0005524">
    <property type="term" value="F:ATP binding"/>
    <property type="evidence" value="ECO:0007669"/>
    <property type="project" value="UniProtKB-KW"/>
</dbReference>
<keyword evidence="3" id="KW-0808">Transferase</keyword>
<evidence type="ECO:0000256" key="4">
    <source>
        <dbReference type="ARBA" id="ARBA00022741"/>
    </source>
</evidence>
<evidence type="ECO:0000313" key="11">
    <source>
        <dbReference type="EMBL" id="PHX56278.1"/>
    </source>
</evidence>
<dbReference type="Gene3D" id="3.40.50.300">
    <property type="entry name" value="P-loop containing nucleotide triphosphate hydrolases"/>
    <property type="match status" value="1"/>
</dbReference>
<dbReference type="InterPro" id="IPR050445">
    <property type="entry name" value="Bact_polysacc_biosynth/exp"/>
</dbReference>
<organism evidence="11 12">
    <name type="scientific">Tychonema bourrellyi FEM_GT703</name>
    <dbReference type="NCBI Taxonomy" id="2040638"/>
    <lineage>
        <taxon>Bacteria</taxon>
        <taxon>Bacillati</taxon>
        <taxon>Cyanobacteriota</taxon>
        <taxon>Cyanophyceae</taxon>
        <taxon>Oscillatoriophycideae</taxon>
        <taxon>Oscillatoriales</taxon>
        <taxon>Microcoleaceae</taxon>
        <taxon>Tychonema</taxon>
    </lineage>
</organism>
<dbReference type="GO" id="GO:0005886">
    <property type="term" value="C:plasma membrane"/>
    <property type="evidence" value="ECO:0007669"/>
    <property type="project" value="TreeGrafter"/>
</dbReference>
<evidence type="ECO:0000256" key="1">
    <source>
        <dbReference type="ARBA" id="ARBA00007316"/>
    </source>
</evidence>
<name>A0A2G4F3G0_9CYAN</name>
<comment type="catalytic activity">
    <reaction evidence="8">
        <text>L-tyrosyl-[protein] + ATP = O-phospho-L-tyrosyl-[protein] + ADP + H(+)</text>
        <dbReference type="Rhea" id="RHEA:10596"/>
        <dbReference type="Rhea" id="RHEA-COMP:10136"/>
        <dbReference type="Rhea" id="RHEA-COMP:20101"/>
        <dbReference type="ChEBI" id="CHEBI:15378"/>
        <dbReference type="ChEBI" id="CHEBI:30616"/>
        <dbReference type="ChEBI" id="CHEBI:46858"/>
        <dbReference type="ChEBI" id="CHEBI:61978"/>
        <dbReference type="ChEBI" id="CHEBI:456216"/>
        <dbReference type="EC" id="2.7.10.2"/>
    </reaction>
</comment>
<keyword evidence="12" id="KW-1185">Reference proteome</keyword>
<comment type="similarity">
    <text evidence="1">Belongs to the CpsD/CapB family.</text>
</comment>
<dbReference type="Proteomes" id="UP000226442">
    <property type="component" value="Unassembled WGS sequence"/>
</dbReference>
<dbReference type="InterPro" id="IPR025669">
    <property type="entry name" value="AAA_dom"/>
</dbReference>
<evidence type="ECO:0000256" key="2">
    <source>
        <dbReference type="ARBA" id="ARBA00011903"/>
    </source>
</evidence>
<accession>A0A2G4F3G0</accession>
<feature type="domain" description="AAA" evidence="10">
    <location>
        <begin position="595"/>
        <end position="715"/>
    </location>
</feature>
<dbReference type="OrthoDB" id="580971at2"/>
<dbReference type="GO" id="GO:0004715">
    <property type="term" value="F:non-membrane spanning protein tyrosine kinase activity"/>
    <property type="evidence" value="ECO:0007669"/>
    <property type="project" value="UniProtKB-EC"/>
</dbReference>
<dbReference type="PANTHER" id="PTHR32309">
    <property type="entry name" value="TYROSINE-PROTEIN KINASE"/>
    <property type="match status" value="1"/>
</dbReference>
<evidence type="ECO:0000256" key="6">
    <source>
        <dbReference type="ARBA" id="ARBA00022840"/>
    </source>
</evidence>
<dbReference type="AlphaFoldDB" id="A0A2G4F3G0"/>
<keyword evidence="9" id="KW-0472">Membrane</keyword>
<dbReference type="RefSeq" id="WP_096830369.1">
    <property type="nucleotide sequence ID" value="NZ_NXIB02000025.1"/>
</dbReference>
<comment type="caution">
    <text evidence="11">The sequence shown here is derived from an EMBL/GenBank/DDBJ whole genome shotgun (WGS) entry which is preliminary data.</text>
</comment>
<reference evidence="11" key="1">
    <citation type="submission" date="2017-10" db="EMBL/GenBank/DDBJ databases">
        <title>Draft genome sequence of the planktic cyanobacteria Tychonema bourrellyi isolated from alpine lentic freshwater.</title>
        <authorList>
            <person name="Tett A."/>
            <person name="Armanini F."/>
            <person name="Asnicar F."/>
            <person name="Boscaini A."/>
            <person name="Pasolli E."/>
            <person name="Zolfo M."/>
            <person name="Donati C."/>
            <person name="Salmaso N."/>
            <person name="Segata N."/>
        </authorList>
    </citation>
    <scope>NUCLEOTIDE SEQUENCE</scope>
    <source>
        <strain evidence="11">FEM_GT703</strain>
    </source>
</reference>
<keyword evidence="9" id="KW-1133">Transmembrane helix</keyword>
<evidence type="ECO:0000313" key="12">
    <source>
        <dbReference type="Proteomes" id="UP000226442"/>
    </source>
</evidence>
<sequence>MKPGKNSQISVFKKNKQAQVQQQSSSVFYQNDDFLELEQTETKKLNFWEVCRNRPLLVISVAAAVTTGVFAWTLTQKSEYEGRFQLLVEPAITQNTLAKIYSGELKLQPAAPSKSENPVFDYESQIQVLQSPQVMSPIIKQLRAKYPEINYNYLFSQKADSLQFFPATRLSINRFKNTKIIEVKYRDNDPKKIQFVLGKVALGYRNYSVKDPRNQISQNLDFVKSQIPNQQKRGQAIQTEIQKLRQQYNFIDPQIQTQQLAQQISQLQAQRLDAQTQLNQQRLLYGNLQAQLGLNQQQALMASSLSQAPRYQAMLTQLQQLEGQIAINSATYTDQTPQMQLFREQRKNLIPLLKKEAEQVLGTDLAKVNSQVLAFQDPVRIKLIEQFIGTANSIQVLGVRNQVLEQAAKQLSKYSQAFPVILRRYSDLQREADLTTNTLKNLLSKQQALQLEAVEKKEVAWEVIAKPEIPRYRNGELMAVAPIMPLNLALGGLVGLVFGTLVAQFAERFNNHKVFHTPEEVKHSIRLPLLGIIPASDKILRLPPAETVTVDVGSSQMPTDAFQEAFRSLNANIRLLNVDSPIASCVITSCQVADGKSTVAVNLARAAAAMGQQVLLVDADLRRPQVHEMLGLPNWQGLHNVIAEDLDVEKVILRSPRDENLFVLTSGPVPPDPTKVLSSRKMQHLMATLSSNFDLVIYDTAPLLGLADANLLAAHTNGLMLVVGLNQTEREALLLALEDLRMADIPLLGMVANNDKGSRYYYQSYVQNYIEEKSV</sequence>
<dbReference type="Pfam" id="PF13614">
    <property type="entry name" value="AAA_31"/>
    <property type="match status" value="1"/>
</dbReference>
<dbReference type="EMBL" id="NXIB02000025">
    <property type="protein sequence ID" value="PHX56278.1"/>
    <property type="molecule type" value="Genomic_DNA"/>
</dbReference>
<dbReference type="SUPFAM" id="SSF52540">
    <property type="entry name" value="P-loop containing nucleoside triphosphate hydrolases"/>
    <property type="match status" value="1"/>
</dbReference>
<keyword evidence="5" id="KW-0418">Kinase</keyword>
<keyword evidence="4" id="KW-0547">Nucleotide-binding</keyword>
<dbReference type="CDD" id="cd05387">
    <property type="entry name" value="BY-kinase"/>
    <property type="match status" value="1"/>
</dbReference>